<accession>A0A9D1K493</accession>
<dbReference type="Proteomes" id="UP000824139">
    <property type="component" value="Unassembled WGS sequence"/>
</dbReference>
<gene>
    <name evidence="1" type="ORF">IAD41_04605</name>
</gene>
<sequence>MLEFSLKLIIGLFGAALVAVPVGAAIAAMFMIIFEQIKETFLCTETR</sequence>
<protein>
    <submittedName>
        <fullName evidence="1">Uncharacterized protein</fullName>
    </submittedName>
</protein>
<evidence type="ECO:0000313" key="1">
    <source>
        <dbReference type="EMBL" id="HIS82868.1"/>
    </source>
</evidence>
<comment type="caution">
    <text evidence="1">The sequence shown here is derived from an EMBL/GenBank/DDBJ whole genome shotgun (WGS) entry which is preliminary data.</text>
</comment>
<name>A0A9D1K493_9BACT</name>
<proteinExistence type="predicted"/>
<reference evidence="1" key="1">
    <citation type="submission" date="2020-10" db="EMBL/GenBank/DDBJ databases">
        <authorList>
            <person name="Gilroy R."/>
        </authorList>
    </citation>
    <scope>NUCLEOTIDE SEQUENCE</scope>
    <source>
        <strain evidence="1">CHK152-2994</strain>
    </source>
</reference>
<organism evidence="1 2">
    <name type="scientific">Candidatus Scatenecus faecavium</name>
    <dbReference type="NCBI Taxonomy" id="2840915"/>
    <lineage>
        <taxon>Bacteria</taxon>
        <taxon>Candidatus Scatenecus</taxon>
    </lineage>
</organism>
<reference evidence="1" key="2">
    <citation type="journal article" date="2021" name="PeerJ">
        <title>Extensive microbial diversity within the chicken gut microbiome revealed by metagenomics and culture.</title>
        <authorList>
            <person name="Gilroy R."/>
            <person name="Ravi A."/>
            <person name="Getino M."/>
            <person name="Pursley I."/>
            <person name="Horton D.L."/>
            <person name="Alikhan N.F."/>
            <person name="Baker D."/>
            <person name="Gharbi K."/>
            <person name="Hall N."/>
            <person name="Watson M."/>
            <person name="Adriaenssens E.M."/>
            <person name="Foster-Nyarko E."/>
            <person name="Jarju S."/>
            <person name="Secka A."/>
            <person name="Antonio M."/>
            <person name="Oren A."/>
            <person name="Chaudhuri R.R."/>
            <person name="La Ragione R."/>
            <person name="Hildebrand F."/>
            <person name="Pallen M.J."/>
        </authorList>
    </citation>
    <scope>NUCLEOTIDE SEQUENCE</scope>
    <source>
        <strain evidence="1">CHK152-2994</strain>
    </source>
</reference>
<dbReference type="EMBL" id="DVJO01000098">
    <property type="protein sequence ID" value="HIS82868.1"/>
    <property type="molecule type" value="Genomic_DNA"/>
</dbReference>
<evidence type="ECO:0000313" key="2">
    <source>
        <dbReference type="Proteomes" id="UP000824139"/>
    </source>
</evidence>
<dbReference type="AlphaFoldDB" id="A0A9D1K493"/>